<gene>
    <name evidence="2" type="ORF">RAG0_03558</name>
</gene>
<keyword evidence="3" id="KW-1185">Reference proteome</keyword>
<dbReference type="AlphaFoldDB" id="A0A1E1K972"/>
<feature type="region of interest" description="Disordered" evidence="1">
    <location>
        <begin position="1"/>
        <end position="43"/>
    </location>
</feature>
<feature type="compositionally biased region" description="Basic and acidic residues" evidence="1">
    <location>
        <begin position="1"/>
        <end position="29"/>
    </location>
</feature>
<dbReference type="EMBL" id="FJUX01000015">
    <property type="protein sequence ID" value="CZS93154.1"/>
    <property type="molecule type" value="Genomic_DNA"/>
</dbReference>
<evidence type="ECO:0000256" key="1">
    <source>
        <dbReference type="SAM" id="MobiDB-lite"/>
    </source>
</evidence>
<evidence type="ECO:0000313" key="2">
    <source>
        <dbReference type="EMBL" id="CZS93154.1"/>
    </source>
</evidence>
<organism evidence="2 3">
    <name type="scientific">Rhynchosporium agropyri</name>
    <dbReference type="NCBI Taxonomy" id="914238"/>
    <lineage>
        <taxon>Eukaryota</taxon>
        <taxon>Fungi</taxon>
        <taxon>Dikarya</taxon>
        <taxon>Ascomycota</taxon>
        <taxon>Pezizomycotina</taxon>
        <taxon>Leotiomycetes</taxon>
        <taxon>Helotiales</taxon>
        <taxon>Ploettnerulaceae</taxon>
        <taxon>Rhynchosporium</taxon>
    </lineage>
</organism>
<reference evidence="3" key="1">
    <citation type="submission" date="2016-03" db="EMBL/GenBank/DDBJ databases">
        <authorList>
            <person name="Guldener U."/>
        </authorList>
    </citation>
    <scope>NUCLEOTIDE SEQUENCE [LARGE SCALE GENOMIC DNA]</scope>
    <source>
        <strain evidence="3">04CH-RAC-A.6.1</strain>
    </source>
</reference>
<name>A0A1E1K972_9HELO</name>
<accession>A0A1E1K972</accession>
<evidence type="ECO:0000313" key="3">
    <source>
        <dbReference type="Proteomes" id="UP000178912"/>
    </source>
</evidence>
<dbReference type="Proteomes" id="UP000178912">
    <property type="component" value="Unassembled WGS sequence"/>
</dbReference>
<protein>
    <submittedName>
        <fullName evidence="2">Uncharacterized protein</fullName>
    </submittedName>
</protein>
<sequence length="117" mass="12864">MEKQAWKATEKVKREGSERVERPGTDRQTDSSTMPGGSRIMTDGEPILREGIESLQGIHASNTHYQPSPLLPRCMKSVANDGMGLTERKKEGGRGQEAGVAIDGMGLMERKTFLSME</sequence>
<proteinExistence type="predicted"/>